<feature type="chain" id="PRO_5017354153" evidence="2">
    <location>
        <begin position="24"/>
        <end position="236"/>
    </location>
</feature>
<feature type="signal peptide" evidence="2">
    <location>
        <begin position="1"/>
        <end position="23"/>
    </location>
</feature>
<dbReference type="Pfam" id="PF00691">
    <property type="entry name" value="OmpA"/>
    <property type="match status" value="1"/>
</dbReference>
<keyword evidence="2" id="KW-0732">Signal</keyword>
<dbReference type="Gene3D" id="3.30.1330.60">
    <property type="entry name" value="OmpA-like domain"/>
    <property type="match status" value="1"/>
</dbReference>
<evidence type="ECO:0000313" key="5">
    <source>
        <dbReference type="Proteomes" id="UP000243588"/>
    </source>
</evidence>
<dbReference type="Proteomes" id="UP000243588">
    <property type="component" value="Unassembled WGS sequence"/>
</dbReference>
<evidence type="ECO:0000256" key="2">
    <source>
        <dbReference type="SAM" id="SignalP"/>
    </source>
</evidence>
<evidence type="ECO:0000259" key="3">
    <source>
        <dbReference type="PROSITE" id="PS51123"/>
    </source>
</evidence>
<keyword evidence="1" id="KW-0472">Membrane</keyword>
<dbReference type="GO" id="GO:0016020">
    <property type="term" value="C:membrane"/>
    <property type="evidence" value="ECO:0007669"/>
    <property type="project" value="UniProtKB-UniRule"/>
</dbReference>
<dbReference type="InterPro" id="IPR006665">
    <property type="entry name" value="OmpA-like"/>
</dbReference>
<organism evidence="4 5">
    <name type="scientific">Myroides phaeus</name>
    <dbReference type="NCBI Taxonomy" id="702745"/>
    <lineage>
        <taxon>Bacteria</taxon>
        <taxon>Pseudomonadati</taxon>
        <taxon>Bacteroidota</taxon>
        <taxon>Flavobacteriia</taxon>
        <taxon>Flavobacteriales</taxon>
        <taxon>Flavobacteriaceae</taxon>
        <taxon>Myroides</taxon>
    </lineage>
</organism>
<feature type="domain" description="OmpA-like" evidence="3">
    <location>
        <begin position="119"/>
        <end position="236"/>
    </location>
</feature>
<sequence length="236" mass="26366">MRKLRIFTLGVALLNVISVSAQKIEGKVFDKTTMTPISDGEVTFFNEQGGRILTVYTSDKGMYSFEPRSLKDIFKVSSSAKGYNSAEVLVNQVDKGFVANFGLVNSNEKTGSQAGQTIDKVGASAVMSYFYYDFNSSFLTDANKVVVDEVIFFMKNNPEAKVRVHVYVDVRGNLKYDEWLSERRVDRVVNYMVLKGISPSRLLKWVEKVSTDIAPKSGDAKGSSELRRCDFDLIIG</sequence>
<protein>
    <submittedName>
        <fullName evidence="4">OmpA family protein</fullName>
    </submittedName>
</protein>
<evidence type="ECO:0000313" key="4">
    <source>
        <dbReference type="EMBL" id="SDH49622.1"/>
    </source>
</evidence>
<gene>
    <name evidence="4" type="ORF">SAMN05421818_10539</name>
</gene>
<dbReference type="PROSITE" id="PS51123">
    <property type="entry name" value="OMPA_2"/>
    <property type="match status" value="1"/>
</dbReference>
<dbReference type="EMBL" id="FNDQ01000005">
    <property type="protein sequence ID" value="SDH49622.1"/>
    <property type="molecule type" value="Genomic_DNA"/>
</dbReference>
<keyword evidence="5" id="KW-1185">Reference proteome</keyword>
<dbReference type="SUPFAM" id="SSF49464">
    <property type="entry name" value="Carboxypeptidase regulatory domain-like"/>
    <property type="match status" value="1"/>
</dbReference>
<dbReference type="CDD" id="cd07185">
    <property type="entry name" value="OmpA_C-like"/>
    <property type="match status" value="1"/>
</dbReference>
<dbReference type="SUPFAM" id="SSF103088">
    <property type="entry name" value="OmpA-like"/>
    <property type="match status" value="1"/>
</dbReference>
<name>A0A1G8CVY8_9FLAO</name>
<dbReference type="InterPro" id="IPR036737">
    <property type="entry name" value="OmpA-like_sf"/>
</dbReference>
<reference evidence="5" key="1">
    <citation type="submission" date="2016-10" db="EMBL/GenBank/DDBJ databases">
        <authorList>
            <person name="Varghese N."/>
            <person name="Submissions S."/>
        </authorList>
    </citation>
    <scope>NUCLEOTIDE SEQUENCE [LARGE SCALE GENOMIC DNA]</scope>
    <source>
        <strain evidence="5">DSM 23313</strain>
    </source>
</reference>
<accession>A0A1G8CVY8</accession>
<dbReference type="RefSeq" id="WP_090406514.1">
    <property type="nucleotide sequence ID" value="NZ_FNDQ01000005.1"/>
</dbReference>
<dbReference type="AlphaFoldDB" id="A0A1G8CVY8"/>
<evidence type="ECO:0000256" key="1">
    <source>
        <dbReference type="PROSITE-ProRule" id="PRU00473"/>
    </source>
</evidence>
<dbReference type="InterPro" id="IPR008969">
    <property type="entry name" value="CarboxyPept-like_regulatory"/>
</dbReference>
<proteinExistence type="predicted"/>
<dbReference type="Gene3D" id="2.60.40.1120">
    <property type="entry name" value="Carboxypeptidase-like, regulatory domain"/>
    <property type="match status" value="1"/>
</dbReference>
<dbReference type="STRING" id="702745.SAMN05421818_10539"/>